<keyword evidence="3" id="KW-1003">Cell membrane</keyword>
<dbReference type="GO" id="GO:0022857">
    <property type="term" value="F:transmembrane transporter activity"/>
    <property type="evidence" value="ECO:0007669"/>
    <property type="project" value="InterPro"/>
</dbReference>
<comment type="subcellular location">
    <subcellularLocation>
        <location evidence="1">Cell membrane</location>
        <topology evidence="1">Multi-pass membrane protein</topology>
    </subcellularLocation>
</comment>
<evidence type="ECO:0000259" key="8">
    <source>
        <dbReference type="PROSITE" id="PS50850"/>
    </source>
</evidence>
<dbReference type="EMBL" id="FQZO01000013">
    <property type="protein sequence ID" value="SHK01267.1"/>
    <property type="molecule type" value="Genomic_DNA"/>
</dbReference>
<dbReference type="SUPFAM" id="SSF103473">
    <property type="entry name" value="MFS general substrate transporter"/>
    <property type="match status" value="1"/>
</dbReference>
<accession>A0A1M6NZW0</accession>
<feature type="transmembrane region" description="Helical" evidence="7">
    <location>
        <begin position="363"/>
        <end position="384"/>
    </location>
</feature>
<feature type="domain" description="Major facilitator superfamily (MFS) profile" evidence="8">
    <location>
        <begin position="1"/>
        <end position="415"/>
    </location>
</feature>
<feature type="transmembrane region" description="Helical" evidence="7">
    <location>
        <begin position="228"/>
        <end position="252"/>
    </location>
</feature>
<dbReference type="Proteomes" id="UP000184080">
    <property type="component" value="Unassembled WGS sequence"/>
</dbReference>
<name>A0A1M6NZW0_9CLOT</name>
<evidence type="ECO:0000256" key="1">
    <source>
        <dbReference type="ARBA" id="ARBA00004651"/>
    </source>
</evidence>
<dbReference type="InterPro" id="IPR036259">
    <property type="entry name" value="MFS_trans_sf"/>
</dbReference>
<proteinExistence type="predicted"/>
<feature type="transmembrane region" description="Helical" evidence="7">
    <location>
        <begin position="390"/>
        <end position="409"/>
    </location>
</feature>
<feature type="transmembrane region" description="Helical" evidence="7">
    <location>
        <begin position="152"/>
        <end position="170"/>
    </location>
</feature>
<dbReference type="PANTHER" id="PTHR23513:SF11">
    <property type="entry name" value="STAPHYLOFERRIN A TRANSPORTER"/>
    <property type="match status" value="1"/>
</dbReference>
<dbReference type="InterPro" id="IPR020846">
    <property type="entry name" value="MFS_dom"/>
</dbReference>
<keyword evidence="6 7" id="KW-0472">Membrane</keyword>
<keyword evidence="4 7" id="KW-0812">Transmembrane</keyword>
<evidence type="ECO:0000256" key="4">
    <source>
        <dbReference type="ARBA" id="ARBA00022692"/>
    </source>
</evidence>
<feature type="transmembrane region" description="Helical" evidence="7">
    <location>
        <begin position="109"/>
        <end position="131"/>
    </location>
</feature>
<evidence type="ECO:0000256" key="3">
    <source>
        <dbReference type="ARBA" id="ARBA00022475"/>
    </source>
</evidence>
<evidence type="ECO:0000313" key="10">
    <source>
        <dbReference type="Proteomes" id="UP000184080"/>
    </source>
</evidence>
<organism evidence="9 10">
    <name type="scientific">Clostridium amylolyticum</name>
    <dbReference type="NCBI Taxonomy" id="1121298"/>
    <lineage>
        <taxon>Bacteria</taxon>
        <taxon>Bacillati</taxon>
        <taxon>Bacillota</taxon>
        <taxon>Clostridia</taxon>
        <taxon>Eubacteriales</taxon>
        <taxon>Clostridiaceae</taxon>
        <taxon>Clostridium</taxon>
    </lineage>
</organism>
<feature type="transmembrane region" description="Helical" evidence="7">
    <location>
        <begin position="295"/>
        <end position="312"/>
    </location>
</feature>
<evidence type="ECO:0000313" key="9">
    <source>
        <dbReference type="EMBL" id="SHK01267.1"/>
    </source>
</evidence>
<dbReference type="Pfam" id="PF05977">
    <property type="entry name" value="MFS_3"/>
    <property type="match status" value="1"/>
</dbReference>
<evidence type="ECO:0000256" key="7">
    <source>
        <dbReference type="SAM" id="Phobius"/>
    </source>
</evidence>
<evidence type="ECO:0000256" key="6">
    <source>
        <dbReference type="ARBA" id="ARBA00023136"/>
    </source>
</evidence>
<dbReference type="Gene3D" id="1.20.1250.20">
    <property type="entry name" value="MFS general substrate transporter like domains"/>
    <property type="match status" value="1"/>
</dbReference>
<feature type="transmembrane region" description="Helical" evidence="7">
    <location>
        <begin position="21"/>
        <end position="45"/>
    </location>
</feature>
<dbReference type="RefSeq" id="WP_073012504.1">
    <property type="nucleotide sequence ID" value="NZ_FQZO01000013.1"/>
</dbReference>
<feature type="transmembrane region" description="Helical" evidence="7">
    <location>
        <begin position="83"/>
        <end position="103"/>
    </location>
</feature>
<reference evidence="9 10" key="1">
    <citation type="submission" date="2016-11" db="EMBL/GenBank/DDBJ databases">
        <authorList>
            <person name="Jaros S."/>
            <person name="Januszkiewicz K."/>
            <person name="Wedrychowicz H."/>
        </authorList>
    </citation>
    <scope>NUCLEOTIDE SEQUENCE [LARGE SCALE GENOMIC DNA]</scope>
    <source>
        <strain evidence="9 10">DSM 21864</strain>
    </source>
</reference>
<feature type="transmembrane region" description="Helical" evidence="7">
    <location>
        <begin position="176"/>
        <end position="195"/>
    </location>
</feature>
<dbReference type="STRING" id="1121298.SAMN05444401_0379"/>
<keyword evidence="10" id="KW-1185">Reference proteome</keyword>
<dbReference type="AlphaFoldDB" id="A0A1M6NZW0"/>
<evidence type="ECO:0000256" key="5">
    <source>
        <dbReference type="ARBA" id="ARBA00022989"/>
    </source>
</evidence>
<protein>
    <submittedName>
        <fullName evidence="9">MFS transporter, DHA3 family, macrolide efflux protein</fullName>
    </submittedName>
</protein>
<sequence length="416" mass="44434">MKVMEKSAVLKLLKQKEYAKLLVANSISRFGDSIDAIAFSWMVYILTGSELLLGATFALNALPNLLFGAFTGVLADRFDKKKIVILSFLGRGIAVTIIGLLYFTGKLALWHIFALTVVNSTLEILMSPAVISMLPKLIDKDSYTSANSLSASIYKFTELIGTAIAGIIIAKLGITGALLIDAGTFFCAAGIIYLIKYAPEELEKVKLNVKSTFEDIKEGFSYLKLNKIVLISMILFAIINFCLSPISVLLPIFSNKILKGGPEVLSLISISLSVGTILGGLVVAHIGDKIQGYKLLIGAAFIFGLSYSFLYMPGNIIASRELSLIATAIGFGLMGLMIPAMTAPISTYVLVNTDKKVLGRVSGIMSLVSTGIIPLGAALTGAVAQYFSASLIFLIMGAIIILTSLGLLFNNNLKTA</sequence>
<keyword evidence="2" id="KW-0813">Transport</keyword>
<gene>
    <name evidence="9" type="ORF">SAMN05444401_0379</name>
</gene>
<dbReference type="InterPro" id="IPR010290">
    <property type="entry name" value="TM_effector"/>
</dbReference>
<dbReference type="CDD" id="cd06173">
    <property type="entry name" value="MFS_MefA_like"/>
    <property type="match status" value="1"/>
</dbReference>
<dbReference type="PANTHER" id="PTHR23513">
    <property type="entry name" value="INTEGRAL MEMBRANE EFFLUX PROTEIN-RELATED"/>
    <property type="match status" value="1"/>
</dbReference>
<dbReference type="GO" id="GO:0005886">
    <property type="term" value="C:plasma membrane"/>
    <property type="evidence" value="ECO:0007669"/>
    <property type="project" value="UniProtKB-SubCell"/>
</dbReference>
<dbReference type="PROSITE" id="PS50850">
    <property type="entry name" value="MFS"/>
    <property type="match status" value="1"/>
</dbReference>
<feature type="transmembrane region" description="Helical" evidence="7">
    <location>
        <begin position="51"/>
        <end position="71"/>
    </location>
</feature>
<keyword evidence="5 7" id="KW-1133">Transmembrane helix</keyword>
<feature type="transmembrane region" description="Helical" evidence="7">
    <location>
        <begin position="324"/>
        <end position="351"/>
    </location>
</feature>
<evidence type="ECO:0000256" key="2">
    <source>
        <dbReference type="ARBA" id="ARBA00022448"/>
    </source>
</evidence>
<feature type="transmembrane region" description="Helical" evidence="7">
    <location>
        <begin position="264"/>
        <end position="283"/>
    </location>
</feature>